<dbReference type="GO" id="GO:0016829">
    <property type="term" value="F:lyase activity"/>
    <property type="evidence" value="ECO:0007669"/>
    <property type="project" value="InterPro"/>
</dbReference>
<organism evidence="4 5">
    <name type="scientific">Paracoccus hibiscisoli</name>
    <dbReference type="NCBI Taxonomy" id="2023261"/>
    <lineage>
        <taxon>Bacteria</taxon>
        <taxon>Pseudomonadati</taxon>
        <taxon>Pseudomonadota</taxon>
        <taxon>Alphaproteobacteria</taxon>
        <taxon>Rhodobacterales</taxon>
        <taxon>Paracoccaceae</taxon>
        <taxon>Paracoccus</taxon>
    </lineage>
</organism>
<feature type="domain" description="MmgE/PrpD N-terminal" evidence="2">
    <location>
        <begin position="10"/>
        <end position="235"/>
    </location>
</feature>
<comment type="caution">
    <text evidence="4">The sequence shown here is derived from an EMBL/GenBank/DDBJ whole genome shotgun (WGS) entry which is preliminary data.</text>
</comment>
<dbReference type="OrthoDB" id="9795089at2"/>
<dbReference type="Proteomes" id="UP000306223">
    <property type="component" value="Unassembled WGS sequence"/>
</dbReference>
<sequence>MSGGGIADRLAAFATGPVAADDRMRRFVGMSLLDWSSVGIAGRNEPVAQAAATLARAEGGAALLLAGGNATPRAAALANGAAGHALDYDDTHFGHIGHPSVAVIPAALALGENIRGCDFLNALTIGLETACRVGAWLGRAHYLAGFHQTGTSGAFGATAAASRVLGLTRDQVAHALCLTSTRAAGLKSQFGSMGKPLNAGFAAEVGVTSALLAQAGVRSLPDAIDGVQGFGPTHAGAGNDRAFDNLGHTWVFPDISYKFHACCHGLHAMLEALQDLRDAGVTAGRIVAVHVQTNPAWLAVCNQPSPVHGLQAKFSYRLTAAMSLAGCDTAALETYSDAACADPMLTALRDRVVVTGDSSLSETEARVVIETRDADRYEAHRNITAPIKTEVLKQRLQAKSASLLGDASAKDLERAVTDLADAADLSFYVTALKHPLTLALNSKPNQCRGL</sequence>
<dbReference type="PANTHER" id="PTHR16943:SF8">
    <property type="entry name" value="2-METHYLCITRATE DEHYDRATASE"/>
    <property type="match status" value="1"/>
</dbReference>
<name>A0A4U0QTS5_9RHOB</name>
<dbReference type="Pfam" id="PF03972">
    <property type="entry name" value="MmgE_PrpD_N"/>
    <property type="match status" value="1"/>
</dbReference>
<evidence type="ECO:0000313" key="4">
    <source>
        <dbReference type="EMBL" id="TJZ85489.1"/>
    </source>
</evidence>
<accession>A0A4U0QTS5</accession>
<dbReference type="SUPFAM" id="SSF103378">
    <property type="entry name" value="2-methylcitrate dehydratase PrpD"/>
    <property type="match status" value="1"/>
</dbReference>
<gene>
    <name evidence="4" type="ORF">FA740_06260</name>
</gene>
<dbReference type="AlphaFoldDB" id="A0A4U0QTS5"/>
<dbReference type="PANTHER" id="PTHR16943">
    <property type="entry name" value="2-METHYLCITRATE DEHYDRATASE-RELATED"/>
    <property type="match status" value="1"/>
</dbReference>
<dbReference type="Gene3D" id="3.30.1330.120">
    <property type="entry name" value="2-methylcitrate dehydratase PrpD"/>
    <property type="match status" value="1"/>
</dbReference>
<comment type="similarity">
    <text evidence="1">Belongs to the PrpD family.</text>
</comment>
<evidence type="ECO:0000259" key="3">
    <source>
        <dbReference type="Pfam" id="PF19305"/>
    </source>
</evidence>
<dbReference type="InterPro" id="IPR042188">
    <property type="entry name" value="MmgE/PrpD_sf_2"/>
</dbReference>
<dbReference type="EMBL" id="SUNH01000008">
    <property type="protein sequence ID" value="TJZ85489.1"/>
    <property type="molecule type" value="Genomic_DNA"/>
</dbReference>
<keyword evidence="5" id="KW-1185">Reference proteome</keyword>
<dbReference type="Pfam" id="PF19305">
    <property type="entry name" value="MmgE_PrpD_C"/>
    <property type="match status" value="1"/>
</dbReference>
<dbReference type="Gene3D" id="1.10.4100.10">
    <property type="entry name" value="2-methylcitrate dehydratase PrpD"/>
    <property type="match status" value="1"/>
</dbReference>
<proteinExistence type="inferred from homology"/>
<reference evidence="4 5" key="1">
    <citation type="submission" date="2019-04" db="EMBL/GenBank/DDBJ databases">
        <authorList>
            <person name="Li J."/>
        </authorList>
    </citation>
    <scope>NUCLEOTIDE SEQUENCE [LARGE SCALE GENOMIC DNA]</scope>
    <source>
        <strain evidence="4 5">CCTCC AB2016182</strain>
    </source>
</reference>
<dbReference type="InterPro" id="IPR042183">
    <property type="entry name" value="MmgE/PrpD_sf_1"/>
</dbReference>
<evidence type="ECO:0000313" key="5">
    <source>
        <dbReference type="Proteomes" id="UP000306223"/>
    </source>
</evidence>
<feature type="domain" description="MmgE/PrpD C-terminal" evidence="3">
    <location>
        <begin position="260"/>
        <end position="415"/>
    </location>
</feature>
<dbReference type="RefSeq" id="WP_136855926.1">
    <property type="nucleotide sequence ID" value="NZ_SUNH01000008.1"/>
</dbReference>
<dbReference type="InterPro" id="IPR045336">
    <property type="entry name" value="MmgE_PrpD_N"/>
</dbReference>
<dbReference type="InterPro" id="IPR045337">
    <property type="entry name" value="MmgE_PrpD_C"/>
</dbReference>
<dbReference type="InterPro" id="IPR005656">
    <property type="entry name" value="MmgE_PrpD"/>
</dbReference>
<dbReference type="InterPro" id="IPR036148">
    <property type="entry name" value="MmgE/PrpD_sf"/>
</dbReference>
<evidence type="ECO:0000256" key="1">
    <source>
        <dbReference type="ARBA" id="ARBA00006174"/>
    </source>
</evidence>
<evidence type="ECO:0000259" key="2">
    <source>
        <dbReference type="Pfam" id="PF03972"/>
    </source>
</evidence>
<protein>
    <submittedName>
        <fullName evidence="4">MmgE/PrpD family protein</fullName>
    </submittedName>
</protein>